<proteinExistence type="evidence at protein level"/>
<evidence type="ECO:0000256" key="7">
    <source>
        <dbReference type="SAM" id="MobiDB-lite"/>
    </source>
</evidence>
<dbReference type="GO" id="GO:0031012">
    <property type="term" value="C:extracellular matrix"/>
    <property type="evidence" value="ECO:0007669"/>
    <property type="project" value="TreeGrafter"/>
</dbReference>
<keyword evidence="14" id="KW-1267">Proteomics identification</keyword>
<evidence type="ECO:0000256" key="3">
    <source>
        <dbReference type="ARBA" id="ARBA00022690"/>
    </source>
</evidence>
<keyword evidence="8" id="KW-0732">Signal</keyword>
<dbReference type="EMBL" id="QBIY01011205">
    <property type="protein sequence ID" value="RXN34168.1"/>
    <property type="molecule type" value="Genomic_DNA"/>
</dbReference>
<evidence type="ECO:0000259" key="9">
    <source>
        <dbReference type="PROSITE" id="PS50234"/>
    </source>
</evidence>
<dbReference type="Proteomes" id="UP000290572">
    <property type="component" value="Unassembled WGS sequence"/>
</dbReference>
<dbReference type="FunFam" id="4.10.410.10:FF:000020">
    <property type="entry name" value="Collagen, type VI, alpha 3"/>
    <property type="match status" value="1"/>
</dbReference>
<gene>
    <name evidence="12" type="ORF">ROHU_004079</name>
    <name evidence="11" type="ORF">ROHU_030540</name>
</gene>
<dbReference type="STRING" id="84645.A0A498NQY3"/>
<dbReference type="CDD" id="cd22628">
    <property type="entry name" value="Kunitz_collagen_alpha1_XXVIII"/>
    <property type="match status" value="1"/>
</dbReference>
<dbReference type="InterPro" id="IPR002035">
    <property type="entry name" value="VWF_A"/>
</dbReference>
<sequence length="977" mass="100612">MAKGFSLCLLLWLLAPAARCQNRRQSGETLINLTTKQDGELVCTLEIAFILDSSESAKGVLFDQEKAFVRSFSKRVVQMQVSDWHLKARMALIYYSSSVHVDQRFRDWQDLDSFLNRLEDAIYIGQGTYSTYAISNATQLFASETREQSVRVALLMTDGVDHPRNPDIMMAVAEAKGHNIKIFAIGLSNLAKDNVNSAKLRVVASSPAQQYFHSLTDPKLEERLLQQLEIIAKNECPRPPVCTCERGERGPPGAPGKKGEQGNEGASGPKGSRGETGPPGLPGINGPEGDQGNCGPPGQKGHKGLKGPPGDQGHEGPAGPKGDRGLIGAPGPPGEIGVGFPGPKGDRGNLGRPGPPGQVGIGQPGQPGPPGLQGTQGNPGAPGEGLPGPKGDRGYVGPTGGRGPPGYGIKGEKGNAGPPGSPGPLGMPGRGIQGEKGNQGLAGPPGQKGNPGIGLSGPKGQQGFPGERGAPGERGIGEPGPKGEPGLRGVPGEPGVPGEDGGVGPKGEIGLPGPKGQDGPPGRGLPGEKGIRGERGSRGLPGPFGPVGPAGAKGEPGNVGNPGVSGPPGRGIQGPKGDPGPVGPQGPVGEPGIGIAGPKGEIGLRGPIGPPGLKGEGYPGPPGPPGLPGLTGETGPEGTGLPGPKGDRGPPGSPGPAGAPGLGQVGPKGSIGQTGPAGPPGLPGEGIQGPKGDPGYQGLQGPRGSPGEGLPGQKGDRGLPGTQGRKGDRGSNGEPGTTGPPREEIISLIRSICGCGRICRIQPLELVFVIDSSESVGPENFEVIKDFVNTLIDRTSVSQEVTRVGVVLYSHINLVITSIRERLSRDEVKSAVRRMPYIGEGTYTGSGIRKANEIFRFARPGAVEEFYDSRPDGMGFIGTLAPYLEGDELNLLPDFSLTDLDRPKQDPTDRPPLIQDDFTTEERCLLPLDPGPCREYVVKWYFDPKANSCAQFWFGGCKGNINQFDTQEACRKSCVQM</sequence>
<keyword evidence="6" id="KW-1015">Disulfide bond</keyword>
<reference evidence="12 13" key="1">
    <citation type="submission" date="2018-03" db="EMBL/GenBank/DDBJ databases">
        <title>Draft genome sequence of Rohu Carp (Labeo rohita).</title>
        <authorList>
            <person name="Das P."/>
            <person name="Kushwaha B."/>
            <person name="Joshi C.G."/>
            <person name="Kumar D."/>
            <person name="Nagpure N.S."/>
            <person name="Sahoo L."/>
            <person name="Das S.P."/>
            <person name="Bit A."/>
            <person name="Patnaik S."/>
            <person name="Meher P.K."/>
            <person name="Jayasankar P."/>
            <person name="Koringa P.G."/>
            <person name="Patel N.V."/>
            <person name="Hinsu A.T."/>
            <person name="Kumar R."/>
            <person name="Pandey M."/>
            <person name="Agarwal S."/>
            <person name="Srivastava S."/>
            <person name="Singh M."/>
            <person name="Iquebal M.A."/>
            <person name="Jaiswal S."/>
            <person name="Angadi U.B."/>
            <person name="Kumar N."/>
            <person name="Raza M."/>
            <person name="Shah T.M."/>
            <person name="Rai A."/>
            <person name="Jena J.K."/>
        </authorList>
    </citation>
    <scope>NUCLEOTIDE SEQUENCE [LARGE SCALE GENOMIC DNA]</scope>
    <source>
        <strain evidence="12">DASCIFA01</strain>
        <tissue evidence="12">Testis</tissue>
    </source>
</reference>
<feature type="compositionally biased region" description="Low complexity" evidence="7">
    <location>
        <begin position="487"/>
        <end position="497"/>
    </location>
</feature>
<dbReference type="PRINTS" id="PR00759">
    <property type="entry name" value="BASICPTASE"/>
</dbReference>
<dbReference type="InterPro" id="IPR036465">
    <property type="entry name" value="vWFA_dom_sf"/>
</dbReference>
<dbReference type="FunFam" id="3.40.50.410:FF:000051">
    <property type="entry name" value="Collagen type XXVIII alpha 1 chain"/>
    <property type="match status" value="1"/>
</dbReference>
<evidence type="ECO:0000256" key="6">
    <source>
        <dbReference type="ARBA" id="ARBA00023157"/>
    </source>
</evidence>
<evidence type="ECO:0000256" key="2">
    <source>
        <dbReference type="ARBA" id="ARBA00022530"/>
    </source>
</evidence>
<feature type="domain" description="BPTI/Kunitz inhibitor" evidence="10">
    <location>
        <begin position="924"/>
        <end position="974"/>
    </location>
</feature>
<keyword evidence="2" id="KW-0964">Secreted</keyword>
<dbReference type="PROSITE" id="PS50234">
    <property type="entry name" value="VWFA"/>
    <property type="match status" value="2"/>
</dbReference>
<dbReference type="InterPro" id="IPR002223">
    <property type="entry name" value="Kunitz_BPTI"/>
</dbReference>
<evidence type="ECO:0000259" key="10">
    <source>
        <dbReference type="PROSITE" id="PS50279"/>
    </source>
</evidence>
<dbReference type="Pfam" id="PF01391">
    <property type="entry name" value="Collagen"/>
    <property type="match status" value="2"/>
</dbReference>
<feature type="signal peptide" evidence="8">
    <location>
        <begin position="1"/>
        <end position="20"/>
    </location>
</feature>
<feature type="compositionally biased region" description="Low complexity" evidence="7">
    <location>
        <begin position="547"/>
        <end position="564"/>
    </location>
</feature>
<evidence type="ECO:0000256" key="4">
    <source>
        <dbReference type="ARBA" id="ARBA00022900"/>
    </source>
</evidence>
<evidence type="ECO:0000313" key="12">
    <source>
        <dbReference type="EMBL" id="RXN34168.1"/>
    </source>
</evidence>
<dbReference type="PANTHER" id="PTHR24023:SF1082">
    <property type="entry name" value="COLLAGEN TRIPLE HELIX REPEAT"/>
    <property type="match status" value="1"/>
</dbReference>
<keyword evidence="13" id="KW-1185">Reference proteome</keyword>
<evidence type="ECO:0000256" key="5">
    <source>
        <dbReference type="ARBA" id="ARBA00023119"/>
    </source>
</evidence>
<dbReference type="GO" id="GO:0005581">
    <property type="term" value="C:collagen trimer"/>
    <property type="evidence" value="ECO:0007669"/>
    <property type="project" value="UniProtKB-KW"/>
</dbReference>
<keyword evidence="5 12" id="KW-0176">Collagen</keyword>
<dbReference type="PROSITE" id="PS50279">
    <property type="entry name" value="BPTI_KUNITZ_2"/>
    <property type="match status" value="1"/>
</dbReference>
<dbReference type="CDD" id="cd01450">
    <property type="entry name" value="vWFA_subfamily_ECM"/>
    <property type="match status" value="2"/>
</dbReference>
<feature type="domain" description="VWFA" evidence="9">
    <location>
        <begin position="46"/>
        <end position="228"/>
    </location>
</feature>
<accession>A0A498NQY3</accession>
<feature type="compositionally biased region" description="Gly residues" evidence="7">
    <location>
        <begin position="397"/>
        <end position="409"/>
    </location>
</feature>
<evidence type="ECO:0000313" key="11">
    <source>
        <dbReference type="EMBL" id="RXN10470.1"/>
    </source>
</evidence>
<evidence type="ECO:0000313" key="13">
    <source>
        <dbReference type="Proteomes" id="UP000290572"/>
    </source>
</evidence>
<dbReference type="AlphaFoldDB" id="A0A498NQY3"/>
<dbReference type="InterPro" id="IPR008160">
    <property type="entry name" value="Collagen"/>
</dbReference>
<evidence type="ECO:0000256" key="8">
    <source>
        <dbReference type="SAM" id="SignalP"/>
    </source>
</evidence>
<dbReference type="GO" id="GO:0005615">
    <property type="term" value="C:extracellular space"/>
    <property type="evidence" value="ECO:0007669"/>
    <property type="project" value="TreeGrafter"/>
</dbReference>
<dbReference type="Pfam" id="PF00092">
    <property type="entry name" value="VWA"/>
    <property type="match status" value="2"/>
</dbReference>
<dbReference type="GO" id="GO:0004867">
    <property type="term" value="F:serine-type endopeptidase inhibitor activity"/>
    <property type="evidence" value="ECO:0007669"/>
    <property type="project" value="UniProtKB-KW"/>
</dbReference>
<dbReference type="Gene3D" id="4.10.410.10">
    <property type="entry name" value="Pancreatic trypsin inhibitor Kunitz domain"/>
    <property type="match status" value="1"/>
</dbReference>
<evidence type="ECO:0007829" key="14">
    <source>
        <dbReference type="PeptideAtlas" id="A0A498NQY3"/>
    </source>
</evidence>
<organism evidence="12 13">
    <name type="scientific">Labeo rohita</name>
    <name type="common">Indian major carp</name>
    <name type="synonym">Cyprinus rohita</name>
    <dbReference type="NCBI Taxonomy" id="84645"/>
    <lineage>
        <taxon>Eukaryota</taxon>
        <taxon>Metazoa</taxon>
        <taxon>Chordata</taxon>
        <taxon>Craniata</taxon>
        <taxon>Vertebrata</taxon>
        <taxon>Euteleostomi</taxon>
        <taxon>Actinopterygii</taxon>
        <taxon>Neopterygii</taxon>
        <taxon>Teleostei</taxon>
        <taxon>Ostariophysi</taxon>
        <taxon>Cypriniformes</taxon>
        <taxon>Cyprinidae</taxon>
        <taxon>Labeoninae</taxon>
        <taxon>Labeonini</taxon>
        <taxon>Labeo</taxon>
    </lineage>
</organism>
<dbReference type="PANTHER" id="PTHR24023">
    <property type="entry name" value="COLLAGEN ALPHA"/>
    <property type="match status" value="1"/>
</dbReference>
<dbReference type="EMBL" id="QBIY01013198">
    <property type="protein sequence ID" value="RXN10470.1"/>
    <property type="molecule type" value="Genomic_DNA"/>
</dbReference>
<comment type="caution">
    <text evidence="12">The sequence shown here is derived from an EMBL/GenBank/DDBJ whole genome shotgun (WGS) entry which is preliminary data.</text>
</comment>
<dbReference type="SUPFAM" id="SSF53300">
    <property type="entry name" value="vWA-like"/>
    <property type="match status" value="2"/>
</dbReference>
<feature type="region of interest" description="Disordered" evidence="7">
    <location>
        <begin position="237"/>
        <end position="742"/>
    </location>
</feature>
<dbReference type="PROSITE" id="PS00280">
    <property type="entry name" value="BPTI_KUNITZ_1"/>
    <property type="match status" value="1"/>
</dbReference>
<dbReference type="SUPFAM" id="SSF57362">
    <property type="entry name" value="BPTI-like"/>
    <property type="match status" value="1"/>
</dbReference>
<dbReference type="Gene3D" id="3.40.50.410">
    <property type="entry name" value="von Willebrand factor, type A domain"/>
    <property type="match status" value="2"/>
</dbReference>
<dbReference type="SMART" id="SM00131">
    <property type="entry name" value="KU"/>
    <property type="match status" value="1"/>
</dbReference>
<evidence type="ECO:0000256" key="1">
    <source>
        <dbReference type="ARBA" id="ARBA00004498"/>
    </source>
</evidence>
<feature type="chain" id="PRO_5036117678" evidence="8">
    <location>
        <begin position="21"/>
        <end position="977"/>
    </location>
</feature>
<protein>
    <submittedName>
        <fullName evidence="12">Collagen alpha-1(XXVIII) chain-like protein</fullName>
    </submittedName>
</protein>
<comment type="subcellular location">
    <subcellularLocation>
        <location evidence="1">Secreted</location>
        <location evidence="1">Extracellular space</location>
        <location evidence="1">Extracellular matrix</location>
    </subcellularLocation>
</comment>
<dbReference type="InterPro" id="IPR020901">
    <property type="entry name" value="Prtase_inh_Kunz-CS"/>
</dbReference>
<feature type="domain" description="VWFA" evidence="9">
    <location>
        <begin position="765"/>
        <end position="865"/>
    </location>
</feature>
<feature type="compositionally biased region" description="Gly residues" evidence="7">
    <location>
        <begin position="498"/>
        <end position="507"/>
    </location>
</feature>
<dbReference type="InterPro" id="IPR050149">
    <property type="entry name" value="Collagen_superfamily"/>
</dbReference>
<dbReference type="Pfam" id="PF00014">
    <property type="entry name" value="Kunitz_BPTI"/>
    <property type="match status" value="1"/>
</dbReference>
<dbReference type="SMART" id="SM00327">
    <property type="entry name" value="VWA"/>
    <property type="match status" value="2"/>
</dbReference>
<keyword evidence="3" id="KW-0646">Protease inhibitor</keyword>
<name>A0A498NQY3_LABRO</name>
<keyword evidence="2" id="KW-0272">Extracellular matrix</keyword>
<keyword evidence="4" id="KW-0722">Serine protease inhibitor</keyword>
<dbReference type="InterPro" id="IPR036880">
    <property type="entry name" value="Kunitz_BPTI_sf"/>
</dbReference>